<evidence type="ECO:0000313" key="2">
    <source>
        <dbReference type="Proteomes" id="UP000789702"/>
    </source>
</evidence>
<organism evidence="1 2">
    <name type="scientific">Dentiscutata heterogama</name>
    <dbReference type="NCBI Taxonomy" id="1316150"/>
    <lineage>
        <taxon>Eukaryota</taxon>
        <taxon>Fungi</taxon>
        <taxon>Fungi incertae sedis</taxon>
        <taxon>Mucoromycota</taxon>
        <taxon>Glomeromycotina</taxon>
        <taxon>Glomeromycetes</taxon>
        <taxon>Diversisporales</taxon>
        <taxon>Gigasporaceae</taxon>
        <taxon>Dentiscutata</taxon>
    </lineage>
</organism>
<feature type="non-terminal residue" evidence="1">
    <location>
        <position position="1"/>
    </location>
</feature>
<dbReference type="EMBL" id="CAJVPU010046143">
    <property type="protein sequence ID" value="CAG8751001.1"/>
    <property type="molecule type" value="Genomic_DNA"/>
</dbReference>
<protein>
    <submittedName>
        <fullName evidence="1">14109_t:CDS:1</fullName>
    </submittedName>
</protein>
<keyword evidence="2" id="KW-1185">Reference proteome</keyword>
<comment type="caution">
    <text evidence="1">The sequence shown here is derived from an EMBL/GenBank/DDBJ whole genome shotgun (WGS) entry which is preliminary data.</text>
</comment>
<dbReference type="Proteomes" id="UP000789702">
    <property type="component" value="Unassembled WGS sequence"/>
</dbReference>
<proteinExistence type="predicted"/>
<name>A0ACA9QGK6_9GLOM</name>
<gene>
    <name evidence="1" type="ORF">DHETER_LOCUS14635</name>
</gene>
<evidence type="ECO:0000313" key="1">
    <source>
        <dbReference type="EMBL" id="CAG8751001.1"/>
    </source>
</evidence>
<sequence>RIRSIQFVNPNADNRTFQSISEEWVLSEEMKQFSEIAYTKRIEFINAKLIKKNSLGAWHPIPITCKEADLQKNNSSLTRPQILSIINSLIPLLGDAD</sequence>
<accession>A0ACA9QGK6</accession>
<reference evidence="1" key="1">
    <citation type="submission" date="2021-06" db="EMBL/GenBank/DDBJ databases">
        <authorList>
            <person name="Kallberg Y."/>
            <person name="Tangrot J."/>
            <person name="Rosling A."/>
        </authorList>
    </citation>
    <scope>NUCLEOTIDE SEQUENCE</scope>
    <source>
        <strain evidence="1">IL203A</strain>
    </source>
</reference>